<dbReference type="OMA" id="RSRYRWK"/>
<feature type="region of interest" description="Disordered" evidence="1">
    <location>
        <begin position="1"/>
        <end position="38"/>
    </location>
</feature>
<dbReference type="OrthoDB" id="2750404at2759"/>
<name>A0A1M2VMV5_TRAPU</name>
<keyword evidence="3" id="KW-1185">Reference proteome</keyword>
<feature type="compositionally biased region" description="Acidic residues" evidence="1">
    <location>
        <begin position="247"/>
        <end position="256"/>
    </location>
</feature>
<feature type="compositionally biased region" description="Basic and acidic residues" evidence="1">
    <location>
        <begin position="190"/>
        <end position="202"/>
    </location>
</feature>
<dbReference type="EMBL" id="MNAD01001003">
    <property type="protein sequence ID" value="OJT08903.1"/>
    <property type="molecule type" value="Genomic_DNA"/>
</dbReference>
<dbReference type="STRING" id="154538.A0A1M2VMV5"/>
<gene>
    <name evidence="2" type="ORF">TRAPUB_197</name>
</gene>
<dbReference type="AlphaFoldDB" id="A0A1M2VMV5"/>
<evidence type="ECO:0000313" key="2">
    <source>
        <dbReference type="EMBL" id="OJT08903.1"/>
    </source>
</evidence>
<organism evidence="2 3">
    <name type="scientific">Trametes pubescens</name>
    <name type="common">White-rot fungus</name>
    <dbReference type="NCBI Taxonomy" id="154538"/>
    <lineage>
        <taxon>Eukaryota</taxon>
        <taxon>Fungi</taxon>
        <taxon>Dikarya</taxon>
        <taxon>Basidiomycota</taxon>
        <taxon>Agaricomycotina</taxon>
        <taxon>Agaricomycetes</taxon>
        <taxon>Polyporales</taxon>
        <taxon>Polyporaceae</taxon>
        <taxon>Trametes</taxon>
    </lineage>
</organism>
<accession>A0A1M2VMV5</accession>
<sequence length="256" mass="28366">MPKMIKSSHAQRGAPPLSPPPATPVVPEASGSVDRHNRRTELRTELRCLIDGKFGEYICFTSHQSMLTADEAFIVNDPFAGLWYTIEDYAETNVIGYGYKIVGWPESIPFRNLSYVGGCKVLSELITLWKEDKIKFVSATPVDKLMASLDPTLVAPGKGFVHRKQSGGRNDIGRSRYRWKTMPEGGALRRPKDGPKTPKIVESEDEDGKAEPAVRPLRLQPLPLGPPIALDSFPNGGYSRAIRAPSEEIEDFSDEE</sequence>
<protein>
    <submittedName>
        <fullName evidence="2">Uncharacterized protein</fullName>
    </submittedName>
</protein>
<dbReference type="Proteomes" id="UP000184267">
    <property type="component" value="Unassembled WGS sequence"/>
</dbReference>
<reference evidence="2 3" key="1">
    <citation type="submission" date="2016-10" db="EMBL/GenBank/DDBJ databases">
        <title>Genome sequence of the basidiomycete white-rot fungus Trametes pubescens.</title>
        <authorList>
            <person name="Makela M.R."/>
            <person name="Granchi Z."/>
            <person name="Peng M."/>
            <person name="De Vries R.P."/>
            <person name="Grigoriev I."/>
            <person name="Riley R."/>
            <person name="Hilden K."/>
        </authorList>
    </citation>
    <scope>NUCLEOTIDE SEQUENCE [LARGE SCALE GENOMIC DNA]</scope>
    <source>
        <strain evidence="2 3">FBCC735</strain>
    </source>
</reference>
<evidence type="ECO:0000256" key="1">
    <source>
        <dbReference type="SAM" id="MobiDB-lite"/>
    </source>
</evidence>
<feature type="region of interest" description="Disordered" evidence="1">
    <location>
        <begin position="183"/>
        <end position="256"/>
    </location>
</feature>
<proteinExistence type="predicted"/>
<comment type="caution">
    <text evidence="2">The sequence shown here is derived from an EMBL/GenBank/DDBJ whole genome shotgun (WGS) entry which is preliminary data.</text>
</comment>
<evidence type="ECO:0000313" key="3">
    <source>
        <dbReference type="Proteomes" id="UP000184267"/>
    </source>
</evidence>